<comment type="subunit">
    <text evidence="3">Component of the SRB8-11 complex, which itself associates with the Mediator complex.</text>
</comment>
<name>A0AAN6IXJ7_EXODE</name>
<accession>A0AAN6IXJ7</accession>
<comment type="similarity">
    <text evidence="2">Belongs to the Mediator complex subunit 12 family.</text>
</comment>
<comment type="subcellular location">
    <subcellularLocation>
        <location evidence="1">Nucleus</location>
    </subcellularLocation>
</comment>
<comment type="caution">
    <text evidence="14">The sequence shown here is derived from an EMBL/GenBank/DDBJ whole genome shotgun (WGS) entry which is preliminary data.</text>
</comment>
<sequence length="1505" mass="167425">MTLNPPAEPRPPPLRRPPDAHRSALSGPTTKAHTPIERRAPSLQKKNDLHEDVRPAKRRKIEGDSTTSQASSASNETPVAQSPGSFHDPNVPRLRLVKPVVLNTDDHFGQGQQEGDDDYGDEVPELPARPWSHVQQSRKPEDPKPTHRSRVKIPVPNTPDSLRLPSSAPYIVSKKPAGYFPWTGKHPEDVLSESNVKQGFYDKPPNPPEKELNTAKGPLYNAFKHKAGVENLSLLFSFVLERKNRHGLISSASTFRPPPRVTLTEAKRKSWIADLANADVPLRRLSRTIPQGIRGQVLLDQCLQGSVPLNRAIWFAKCVCANEIRTLKRKGTTPAIAVGTESKWLREWTVSVEQFVAAHLEQTKQQEWISNIEYALRLTTRLYMENLLDRDHYLDWILRSFHTADLAHTPFWLMVIHIYKEDLSYYRKRGRKLAEALADKFQLVNKPSALNTTSLRQKLRHTVRWLILAWPKCFLMPEKWPQIVDSVRACLDATSQHETQLLERLDFINARTMGQNKQASTTKHTAREMVVEILDSTHDSYELPKLAEQLSAACGDTTQLMTTCLEWVCTRFRHCRSRIYLFARLARRWQRMGHDIDNIILNYLSDCRNGCYADTVDQKALQHLAAQLSRSGLFPLAKYMQWLMVRGLPQKGALGSGLDSVSDNLENQADPSHLLLHVSLHNVKDHVINLRNSVLRGCGFNPESEDNVFHDCVQYIEQELASLAPGRKPSRVRKPEPAFSSIPWTVKSRLSMWLRGKVAEWARAIGNAPGGSAAPALPGSRVFNVEQFALVRKVLERMEDDAVLADVIGLLSSSPDEDVIAALVATIHFHADVFSAIGAFEVLQHRMCQVYLTWRASRPTMPLFTSTLLDLCTAYPVKAPTTRLLQQDFVKGDRGRAVAACSPYSDGIAESLQQAGATFVEDFEAILQSEPNMNEQTMNGLFAVLVDRIEKQQKFGYDSETVVSFCHLLSRLRLCRRVQGDSLIQKWVARLVPSVDGNFGALLLQSLVGTHCTTFVGLVGVISESNSGVWKSPAARILLQHISLPTEGSLPDLVEYRARSRWLEYVQEYPSSALEILYEIGLESALAPIEKALLSSLVKDDTFRTSTISPAAQQWLLAALDRLLCRGAAGKTGDMRALVGSMNVFSHRFVQLRFWLASRTMPDQSTGYDQDELVQVLSEMLGRMLQEPPGSEEGHRWYAQLLESVDVGVANQLRHQVESEFLEALPKSLPNKAASPVTALFSSDVHHLSSITERAYLLCTSSTSPMPGFMAQLIDKLMQHLKALGVNPLAPASSTAAGPSPSPINTSAPQMMAPTYSPAAGSSEAGYGVISGMIMGHFRYLLQMVCLQRLALCSAVAPGANAKQAQAEQAQLLVRLASIATHPAITTAATDSADPEDQQKVKEVLDFTFDVMATIIDNVGDEVRMMGAKALKDKLQDRRMRHLFGSVNMMGSTQVRDVGQGLQMIKEGKGVLGDWKPRVWEILDNGSAKESETSLGLGLFGARHK</sequence>
<evidence type="ECO:0000256" key="2">
    <source>
        <dbReference type="ARBA" id="ARBA00010289"/>
    </source>
</evidence>
<feature type="domain" description="Mediator complex subunit Med12" evidence="13">
    <location>
        <begin position="254"/>
        <end position="317"/>
    </location>
</feature>
<feature type="compositionally biased region" description="Low complexity" evidence="12">
    <location>
        <begin position="89"/>
        <end position="113"/>
    </location>
</feature>
<feature type="compositionally biased region" description="Basic and acidic residues" evidence="12">
    <location>
        <begin position="34"/>
        <end position="55"/>
    </location>
</feature>
<gene>
    <name evidence="14" type="primary">SRB8</name>
    <name evidence="14" type="ORF">HRR80_001717</name>
</gene>
<evidence type="ECO:0000259" key="13">
    <source>
        <dbReference type="SMART" id="SM01281"/>
    </source>
</evidence>
<keyword evidence="6" id="KW-0805">Transcription regulation</keyword>
<proteinExistence type="inferred from homology"/>
<dbReference type="Pfam" id="PF25326">
    <property type="entry name" value="ARM_SRB8"/>
    <property type="match status" value="1"/>
</dbReference>
<evidence type="ECO:0000256" key="6">
    <source>
        <dbReference type="ARBA" id="ARBA00023015"/>
    </source>
</evidence>
<evidence type="ECO:0000256" key="1">
    <source>
        <dbReference type="ARBA" id="ARBA00004123"/>
    </source>
</evidence>
<keyword evidence="5" id="KW-0678">Repressor</keyword>
<keyword evidence="9" id="KW-0539">Nucleus</keyword>
<evidence type="ECO:0000313" key="15">
    <source>
        <dbReference type="Proteomes" id="UP001161757"/>
    </source>
</evidence>
<evidence type="ECO:0000256" key="4">
    <source>
        <dbReference type="ARBA" id="ARBA00019622"/>
    </source>
</evidence>
<reference evidence="14" key="1">
    <citation type="submission" date="2023-01" db="EMBL/GenBank/DDBJ databases">
        <title>Exophiala dermititidis isolated from Cystic Fibrosis Patient.</title>
        <authorList>
            <person name="Kurbessoian T."/>
            <person name="Crocker A."/>
            <person name="Murante D."/>
            <person name="Hogan D.A."/>
            <person name="Stajich J.E."/>
        </authorList>
    </citation>
    <scope>NUCLEOTIDE SEQUENCE</scope>
    <source>
        <strain evidence="14">Ex8</strain>
    </source>
</reference>
<evidence type="ECO:0000256" key="12">
    <source>
        <dbReference type="SAM" id="MobiDB-lite"/>
    </source>
</evidence>
<dbReference type="Proteomes" id="UP001161757">
    <property type="component" value="Unassembled WGS sequence"/>
</dbReference>
<comment type="function">
    <text evidence="10">Component of the SRB8-11 complex. The SRB8-11 complex is a regulatory module of the Mediator complex which is itself involved in regulation of basal and activated RNA polymerase II-dependent transcription. The SRB8-11 complex may be involved in the transcriptional repression of a subset of genes regulated by Mediator. It may inhibit the association of the Mediator complex with RNA polymerase II to form the holoenzyme complex.</text>
</comment>
<dbReference type="PANTHER" id="PTHR46567:SF1">
    <property type="entry name" value="MEDIATOR OF RNA POLYMERASE II TRANSCRIPTION SUBUNIT 12"/>
    <property type="match status" value="1"/>
</dbReference>
<feature type="compositionally biased region" description="Acidic residues" evidence="12">
    <location>
        <begin position="114"/>
        <end position="124"/>
    </location>
</feature>
<evidence type="ECO:0000256" key="9">
    <source>
        <dbReference type="ARBA" id="ARBA00023242"/>
    </source>
</evidence>
<evidence type="ECO:0000256" key="3">
    <source>
        <dbReference type="ARBA" id="ARBA00011629"/>
    </source>
</evidence>
<evidence type="ECO:0000256" key="11">
    <source>
        <dbReference type="ARBA" id="ARBA00032010"/>
    </source>
</evidence>
<evidence type="ECO:0000313" key="14">
    <source>
        <dbReference type="EMBL" id="KAJ8995025.1"/>
    </source>
</evidence>
<feature type="compositionally biased region" description="Polar residues" evidence="12">
    <location>
        <begin position="64"/>
        <end position="84"/>
    </location>
</feature>
<dbReference type="GO" id="GO:0003712">
    <property type="term" value="F:transcription coregulator activity"/>
    <property type="evidence" value="ECO:0007669"/>
    <property type="project" value="InterPro"/>
</dbReference>
<evidence type="ECO:0000256" key="10">
    <source>
        <dbReference type="ARBA" id="ARBA00025661"/>
    </source>
</evidence>
<dbReference type="SMART" id="SM01281">
    <property type="entry name" value="Med12"/>
    <property type="match status" value="1"/>
</dbReference>
<dbReference type="EMBL" id="JAJGCB010000002">
    <property type="protein sequence ID" value="KAJ8995025.1"/>
    <property type="molecule type" value="Genomic_DNA"/>
</dbReference>
<evidence type="ECO:0000256" key="8">
    <source>
        <dbReference type="ARBA" id="ARBA00023163"/>
    </source>
</evidence>
<dbReference type="GO" id="GO:0006357">
    <property type="term" value="P:regulation of transcription by RNA polymerase II"/>
    <property type="evidence" value="ECO:0007669"/>
    <property type="project" value="InterPro"/>
</dbReference>
<dbReference type="PANTHER" id="PTHR46567">
    <property type="entry name" value="MEDIATOR OF RNA POLYMERASE II TRANSCRIPTION SUBUNIT 12"/>
    <property type="match status" value="1"/>
</dbReference>
<evidence type="ECO:0000256" key="5">
    <source>
        <dbReference type="ARBA" id="ARBA00022491"/>
    </source>
</evidence>
<keyword evidence="7" id="KW-0010">Activator</keyword>
<dbReference type="GO" id="GO:0016592">
    <property type="term" value="C:mediator complex"/>
    <property type="evidence" value="ECO:0007669"/>
    <property type="project" value="InterPro"/>
</dbReference>
<feature type="region of interest" description="Disordered" evidence="12">
    <location>
        <begin position="1"/>
        <end position="166"/>
    </location>
</feature>
<feature type="compositionally biased region" description="Pro residues" evidence="12">
    <location>
        <begin position="1"/>
        <end position="15"/>
    </location>
</feature>
<protein>
    <recommendedName>
        <fullName evidence="4">Mediator of RNA polymerase II transcription subunit 12</fullName>
    </recommendedName>
    <alternativeName>
        <fullName evidence="11">Mediator complex subunit 12</fullName>
    </alternativeName>
</protein>
<dbReference type="InterPro" id="IPR057344">
    <property type="entry name" value="ARM_SRB8"/>
</dbReference>
<dbReference type="InterPro" id="IPR019035">
    <property type="entry name" value="Mediator_Med12"/>
</dbReference>
<evidence type="ECO:0000256" key="7">
    <source>
        <dbReference type="ARBA" id="ARBA00023159"/>
    </source>
</evidence>
<dbReference type="Pfam" id="PF09497">
    <property type="entry name" value="Med12"/>
    <property type="match status" value="1"/>
</dbReference>
<keyword evidence="8" id="KW-0804">Transcription</keyword>
<organism evidence="14 15">
    <name type="scientific">Exophiala dermatitidis</name>
    <name type="common">Black yeast-like fungus</name>
    <name type="synonym">Wangiella dermatitidis</name>
    <dbReference type="NCBI Taxonomy" id="5970"/>
    <lineage>
        <taxon>Eukaryota</taxon>
        <taxon>Fungi</taxon>
        <taxon>Dikarya</taxon>
        <taxon>Ascomycota</taxon>
        <taxon>Pezizomycotina</taxon>
        <taxon>Eurotiomycetes</taxon>
        <taxon>Chaetothyriomycetidae</taxon>
        <taxon>Chaetothyriales</taxon>
        <taxon>Herpotrichiellaceae</taxon>
        <taxon>Exophiala</taxon>
    </lineage>
</organism>